<dbReference type="InterPro" id="IPR014729">
    <property type="entry name" value="Rossmann-like_a/b/a_fold"/>
</dbReference>
<keyword evidence="8" id="KW-0963">Cytoplasm</keyword>
<dbReference type="EC" id="6.1.1.2" evidence="8"/>
<gene>
    <name evidence="8 10" type="primary">trpS</name>
    <name evidence="10" type="ORF">EYH37_02610</name>
</gene>
<keyword evidence="2 8" id="KW-0436">Ligase</keyword>
<dbReference type="Pfam" id="PF00579">
    <property type="entry name" value="tRNA-synt_1b"/>
    <property type="match status" value="2"/>
</dbReference>
<dbReference type="Proteomes" id="UP000606463">
    <property type="component" value="Unassembled WGS sequence"/>
</dbReference>
<dbReference type="GO" id="GO:0005524">
    <property type="term" value="F:ATP binding"/>
    <property type="evidence" value="ECO:0007669"/>
    <property type="project" value="UniProtKB-UniRule"/>
</dbReference>
<dbReference type="CDD" id="cd00806">
    <property type="entry name" value="TrpRS_core"/>
    <property type="match status" value="1"/>
</dbReference>
<dbReference type="PRINTS" id="PR01039">
    <property type="entry name" value="TRNASYNTHTRP"/>
</dbReference>
<comment type="subunit">
    <text evidence="8">Homodimer.</text>
</comment>
<evidence type="ECO:0000256" key="5">
    <source>
        <dbReference type="ARBA" id="ARBA00022917"/>
    </source>
</evidence>
<feature type="binding site" evidence="8">
    <location>
        <position position="258"/>
    </location>
    <ligand>
        <name>ATP</name>
        <dbReference type="ChEBI" id="CHEBI:30616"/>
    </ligand>
</feature>
<dbReference type="PANTHER" id="PTHR43766">
    <property type="entry name" value="TRYPTOPHAN--TRNA LIGASE, MITOCHONDRIAL"/>
    <property type="match status" value="1"/>
</dbReference>
<organism evidence="10 11">
    <name type="scientific">Aquifex aeolicus</name>
    <dbReference type="NCBI Taxonomy" id="63363"/>
    <lineage>
        <taxon>Bacteria</taxon>
        <taxon>Pseudomonadati</taxon>
        <taxon>Aquificota</taxon>
        <taxon>Aquificia</taxon>
        <taxon>Aquificales</taxon>
        <taxon>Aquificaceae</taxon>
        <taxon>Aquifex</taxon>
    </lineage>
</organism>
<evidence type="ECO:0000256" key="8">
    <source>
        <dbReference type="HAMAP-Rule" id="MF_00140"/>
    </source>
</evidence>
<feature type="binding site" evidence="8">
    <location>
        <begin position="220"/>
        <end position="222"/>
    </location>
    <ligand>
        <name>ATP</name>
        <dbReference type="ChEBI" id="CHEBI:30616"/>
    </ligand>
</feature>
<dbReference type="GO" id="GO:0005829">
    <property type="term" value="C:cytosol"/>
    <property type="evidence" value="ECO:0007669"/>
    <property type="project" value="TreeGrafter"/>
</dbReference>
<evidence type="ECO:0000256" key="2">
    <source>
        <dbReference type="ARBA" id="ARBA00022598"/>
    </source>
</evidence>
<dbReference type="EMBL" id="DQVE01000028">
    <property type="protein sequence ID" value="HIP98246.1"/>
    <property type="molecule type" value="Genomic_DNA"/>
</dbReference>
<evidence type="ECO:0000313" key="11">
    <source>
        <dbReference type="Proteomes" id="UP000606463"/>
    </source>
</evidence>
<evidence type="ECO:0000256" key="7">
    <source>
        <dbReference type="ARBA" id="ARBA00049929"/>
    </source>
</evidence>
<evidence type="ECO:0000313" key="10">
    <source>
        <dbReference type="EMBL" id="HIP98246.1"/>
    </source>
</evidence>
<keyword evidence="3 8" id="KW-0547">Nucleotide-binding</keyword>
<dbReference type="SUPFAM" id="SSF52374">
    <property type="entry name" value="Nucleotidylyl transferase"/>
    <property type="match status" value="1"/>
</dbReference>
<comment type="caution">
    <text evidence="10">The sequence shown here is derived from an EMBL/GenBank/DDBJ whole genome shotgun (WGS) entry which is preliminary data.</text>
</comment>
<dbReference type="PANTHER" id="PTHR43766:SF1">
    <property type="entry name" value="TRYPTOPHAN--TRNA LIGASE, MITOCHONDRIAL"/>
    <property type="match status" value="1"/>
</dbReference>
<reference evidence="10" key="1">
    <citation type="journal article" date="2020" name="ISME J.">
        <title>Gammaproteobacteria mediating utilization of methyl-, sulfur- and petroleum organic compounds in deep ocean hydrothermal plumes.</title>
        <authorList>
            <person name="Zhou Z."/>
            <person name="Liu Y."/>
            <person name="Pan J."/>
            <person name="Cron B.R."/>
            <person name="Toner B.M."/>
            <person name="Anantharaman K."/>
            <person name="Breier J.A."/>
            <person name="Dick G.J."/>
            <person name="Li M."/>
        </authorList>
    </citation>
    <scope>NUCLEOTIDE SEQUENCE</scope>
    <source>
        <strain evidence="10">SZUA-1501</strain>
    </source>
</reference>
<evidence type="ECO:0000256" key="4">
    <source>
        <dbReference type="ARBA" id="ARBA00022840"/>
    </source>
</evidence>
<dbReference type="FunFam" id="1.10.240.10:FF:000005">
    <property type="entry name" value="Tryptophan--tRNA ligase"/>
    <property type="match status" value="1"/>
</dbReference>
<feature type="binding site" evidence="8">
    <location>
        <position position="208"/>
    </location>
    <ligand>
        <name>L-tryptophan</name>
        <dbReference type="ChEBI" id="CHEBI:57912"/>
    </ligand>
</feature>
<dbReference type="AlphaFoldDB" id="A0A9D1CFB3"/>
<dbReference type="InterPro" id="IPR001412">
    <property type="entry name" value="aa-tRNA-synth_I_CS"/>
</dbReference>
<dbReference type="GO" id="GO:0006436">
    <property type="term" value="P:tryptophanyl-tRNA aminoacylation"/>
    <property type="evidence" value="ECO:0007669"/>
    <property type="project" value="UniProtKB-UniRule"/>
</dbReference>
<comment type="catalytic activity">
    <reaction evidence="7 8">
        <text>tRNA(Trp) + L-tryptophan + ATP = L-tryptophyl-tRNA(Trp) + AMP + diphosphate + H(+)</text>
        <dbReference type="Rhea" id="RHEA:24080"/>
        <dbReference type="Rhea" id="RHEA-COMP:9671"/>
        <dbReference type="Rhea" id="RHEA-COMP:9705"/>
        <dbReference type="ChEBI" id="CHEBI:15378"/>
        <dbReference type="ChEBI" id="CHEBI:30616"/>
        <dbReference type="ChEBI" id="CHEBI:33019"/>
        <dbReference type="ChEBI" id="CHEBI:57912"/>
        <dbReference type="ChEBI" id="CHEBI:78442"/>
        <dbReference type="ChEBI" id="CHEBI:78535"/>
        <dbReference type="ChEBI" id="CHEBI:456215"/>
        <dbReference type="EC" id="6.1.1.2"/>
    </reaction>
</comment>
<proteinExistence type="inferred from homology"/>
<dbReference type="InterPro" id="IPR024109">
    <property type="entry name" value="Trp-tRNA-ligase_bac-type"/>
</dbReference>
<dbReference type="Gene3D" id="1.10.240.10">
    <property type="entry name" value="Tyrosyl-Transfer RNA Synthetase"/>
    <property type="match status" value="1"/>
</dbReference>
<feature type="binding site" evidence="8">
    <location>
        <begin position="11"/>
        <end position="13"/>
    </location>
    <ligand>
        <name>ATP</name>
        <dbReference type="ChEBI" id="CHEBI:30616"/>
    </ligand>
</feature>
<sequence>MEERVIVSGMRPTGKLHLGHYFGVIRNWLKLQEEEGGKYIFIADWHALTTAYTQTQELKRNIEELMLDWISCGLNPDRNILFIQSQVKEHAELHLLFSMITPKSWLELNPTYKDLKYNLLKLGEIKEKFAHLAERTVKEIIQKLEIKIEAPKLLEEILKEYLAEGITKALFEGAIERELLKELNIDKKALYSVDTYGFLGYPVLQAADILIYKGNTVPVGEDQLPHVELTREIARRFNRLYGETFPEPEALLTETPKVVGIDGRKMSKSYNNAIYLSDTEEEVTQKVGKMVTDPQRIRKTDPGRPQICPVFTLHKLFTDKQTLKTIEEDCQKAQIGCVQCKQILAKNINTFLQPMRERRNYYASRSSELWDIFREGAKKARERAQETMEEVRQKMNIP</sequence>
<dbReference type="NCBIfam" id="TIGR00233">
    <property type="entry name" value="trpS"/>
    <property type="match status" value="1"/>
</dbReference>
<name>A0A9D1CFB3_AQUAO</name>
<comment type="subcellular location">
    <subcellularLocation>
        <location evidence="8">Cytoplasm</location>
    </subcellularLocation>
</comment>
<keyword evidence="4 8" id="KW-0067">ATP-binding</keyword>
<feature type="short sequence motif" description="'KMSKS' region" evidence="8">
    <location>
        <begin position="265"/>
        <end position="269"/>
    </location>
</feature>
<dbReference type="GO" id="GO:0004830">
    <property type="term" value="F:tryptophan-tRNA ligase activity"/>
    <property type="evidence" value="ECO:0007669"/>
    <property type="project" value="UniProtKB-UniRule"/>
</dbReference>
<dbReference type="InterPro" id="IPR050203">
    <property type="entry name" value="Trp-tRNA_synthetase"/>
</dbReference>
<keyword evidence="6 8" id="KW-0030">Aminoacyl-tRNA synthetase</keyword>
<comment type="similarity">
    <text evidence="1 8 9">Belongs to the class-I aminoacyl-tRNA synthetase family.</text>
</comment>
<dbReference type="InterPro" id="IPR002306">
    <property type="entry name" value="Trp-tRNA-ligase"/>
</dbReference>
<dbReference type="InterPro" id="IPR002305">
    <property type="entry name" value="aa-tRNA-synth_Ic"/>
</dbReference>
<feature type="short sequence motif" description="'HIGH' region" evidence="8">
    <location>
        <begin position="12"/>
        <end position="20"/>
    </location>
</feature>
<evidence type="ECO:0000256" key="9">
    <source>
        <dbReference type="RuleBase" id="RU363036"/>
    </source>
</evidence>
<comment type="function">
    <text evidence="8">Catalyzes the attachment of tryptophan to tRNA(Trp).</text>
</comment>
<evidence type="ECO:0000256" key="1">
    <source>
        <dbReference type="ARBA" id="ARBA00005594"/>
    </source>
</evidence>
<evidence type="ECO:0000256" key="3">
    <source>
        <dbReference type="ARBA" id="ARBA00022741"/>
    </source>
</evidence>
<dbReference type="HAMAP" id="MF_00140_B">
    <property type="entry name" value="Trp_tRNA_synth_B"/>
    <property type="match status" value="1"/>
</dbReference>
<evidence type="ECO:0000256" key="6">
    <source>
        <dbReference type="ARBA" id="ARBA00023146"/>
    </source>
</evidence>
<keyword evidence="5 8" id="KW-0648">Protein biosynthesis</keyword>
<protein>
    <recommendedName>
        <fullName evidence="8">Tryptophan--tRNA ligase</fullName>
        <ecNumber evidence="8">6.1.1.2</ecNumber>
    </recommendedName>
    <alternativeName>
        <fullName evidence="8">Tryptophanyl-tRNA synthetase</fullName>
        <shortName evidence="8">TrpRS</shortName>
    </alternativeName>
</protein>
<dbReference type="PROSITE" id="PS00178">
    <property type="entry name" value="AA_TRNA_LIGASE_I"/>
    <property type="match status" value="1"/>
</dbReference>
<feature type="binding site" evidence="8">
    <location>
        <begin position="265"/>
        <end position="269"/>
    </location>
    <ligand>
        <name>ATP</name>
        <dbReference type="ChEBI" id="CHEBI:30616"/>
    </ligand>
</feature>
<accession>A0A9D1CFB3</accession>
<dbReference type="Gene3D" id="3.40.50.620">
    <property type="entry name" value="HUPs"/>
    <property type="match status" value="2"/>
</dbReference>
<feature type="binding site" evidence="8">
    <location>
        <begin position="19"/>
        <end position="20"/>
    </location>
    <ligand>
        <name>ATP</name>
        <dbReference type="ChEBI" id="CHEBI:30616"/>
    </ligand>
</feature>